<feature type="transmembrane region" description="Helical" evidence="11">
    <location>
        <begin position="139"/>
        <end position="160"/>
    </location>
</feature>
<organism evidence="13 14">
    <name type="scientific">Exaiptasia diaphana</name>
    <name type="common">Tropical sea anemone</name>
    <name type="synonym">Aiptasia pulchella</name>
    <dbReference type="NCBI Taxonomy" id="2652724"/>
    <lineage>
        <taxon>Eukaryota</taxon>
        <taxon>Metazoa</taxon>
        <taxon>Cnidaria</taxon>
        <taxon>Anthozoa</taxon>
        <taxon>Hexacorallia</taxon>
        <taxon>Actiniaria</taxon>
        <taxon>Aiptasiidae</taxon>
        <taxon>Exaiptasia</taxon>
    </lineage>
</organism>
<evidence type="ECO:0000256" key="6">
    <source>
        <dbReference type="ARBA" id="ARBA00023136"/>
    </source>
</evidence>
<feature type="transmembrane region" description="Helical" evidence="11">
    <location>
        <begin position="94"/>
        <end position="118"/>
    </location>
</feature>
<feature type="transmembrane region" description="Helical" evidence="11">
    <location>
        <begin position="166"/>
        <end position="191"/>
    </location>
</feature>
<dbReference type="PROSITE" id="PS00237">
    <property type="entry name" value="G_PROTEIN_RECEP_F1_1"/>
    <property type="match status" value="1"/>
</dbReference>
<dbReference type="CDD" id="cd00637">
    <property type="entry name" value="7tm_classA_rhodopsin-like"/>
    <property type="match status" value="1"/>
</dbReference>
<dbReference type="GO" id="GO:0004930">
    <property type="term" value="F:G protein-coupled receptor activity"/>
    <property type="evidence" value="ECO:0007669"/>
    <property type="project" value="UniProtKB-KW"/>
</dbReference>
<dbReference type="Proteomes" id="UP000887567">
    <property type="component" value="Unplaced"/>
</dbReference>
<dbReference type="InterPro" id="IPR050569">
    <property type="entry name" value="TAAR"/>
</dbReference>
<keyword evidence="6 11" id="KW-0472">Membrane</keyword>
<comment type="similarity">
    <text evidence="9">Belongs to the G-protein coupled receptor 1 family.</text>
</comment>
<evidence type="ECO:0000313" key="13">
    <source>
        <dbReference type="EnsemblMetazoa" id="XP_020917025.1"/>
    </source>
</evidence>
<keyword evidence="3 9" id="KW-0812">Transmembrane</keyword>
<dbReference type="SUPFAM" id="SSF81321">
    <property type="entry name" value="Family A G protein-coupled receptor-like"/>
    <property type="match status" value="1"/>
</dbReference>
<feature type="domain" description="G-protein coupled receptors family 1 profile" evidence="12">
    <location>
        <begin position="32"/>
        <end position="285"/>
    </location>
</feature>
<dbReference type="InterPro" id="IPR017452">
    <property type="entry name" value="GPCR_Rhodpsn_7TM"/>
</dbReference>
<protein>
    <recommendedName>
        <fullName evidence="12">G-protein coupled receptors family 1 profile domain-containing protein</fullName>
    </recommendedName>
</protein>
<feature type="transmembrane region" description="Helical" evidence="11">
    <location>
        <begin position="52"/>
        <end position="74"/>
    </location>
</feature>
<dbReference type="PANTHER" id="PTHR24249">
    <property type="entry name" value="HISTAMINE RECEPTOR-RELATED G-PROTEIN COUPLED RECEPTOR"/>
    <property type="match status" value="1"/>
</dbReference>
<name>A0A913Y9M8_EXADI</name>
<dbReference type="EnsemblMetazoa" id="XM_021061366.2">
    <property type="protein sequence ID" value="XP_020917025.1"/>
    <property type="gene ID" value="LOC110254385"/>
</dbReference>
<keyword evidence="8 9" id="KW-0807">Transducer</keyword>
<dbReference type="PANTHER" id="PTHR24249:SF372">
    <property type="entry name" value="G-PROTEIN COUPLED RECEPTORS FAMILY 1 PROFILE DOMAIN-CONTAINING PROTEIN"/>
    <property type="match status" value="1"/>
</dbReference>
<keyword evidence="2" id="KW-1003">Cell membrane</keyword>
<accession>A0A913Y9M8</accession>
<evidence type="ECO:0000256" key="4">
    <source>
        <dbReference type="ARBA" id="ARBA00022989"/>
    </source>
</evidence>
<evidence type="ECO:0000256" key="5">
    <source>
        <dbReference type="ARBA" id="ARBA00023040"/>
    </source>
</evidence>
<evidence type="ECO:0000256" key="1">
    <source>
        <dbReference type="ARBA" id="ARBA00004651"/>
    </source>
</evidence>
<feature type="transmembrane region" description="Helical" evidence="11">
    <location>
        <begin position="261"/>
        <end position="284"/>
    </location>
</feature>
<evidence type="ECO:0000256" key="8">
    <source>
        <dbReference type="ARBA" id="ARBA00023224"/>
    </source>
</evidence>
<dbReference type="SMART" id="SM01381">
    <property type="entry name" value="7TM_GPCR_Srsx"/>
    <property type="match status" value="1"/>
</dbReference>
<keyword evidence="7 9" id="KW-0675">Receptor</keyword>
<evidence type="ECO:0000256" key="2">
    <source>
        <dbReference type="ARBA" id="ARBA00022475"/>
    </source>
</evidence>
<evidence type="ECO:0000256" key="9">
    <source>
        <dbReference type="RuleBase" id="RU000688"/>
    </source>
</evidence>
<evidence type="ECO:0000256" key="7">
    <source>
        <dbReference type="ARBA" id="ARBA00023170"/>
    </source>
</evidence>
<dbReference type="RefSeq" id="XP_020917025.1">
    <property type="nucleotide sequence ID" value="XM_021061366.2"/>
</dbReference>
<dbReference type="Gene3D" id="1.20.1070.10">
    <property type="entry name" value="Rhodopsin 7-helix transmembrane proteins"/>
    <property type="match status" value="1"/>
</dbReference>
<dbReference type="PROSITE" id="PS50262">
    <property type="entry name" value="G_PROTEIN_RECEP_F1_2"/>
    <property type="match status" value="1"/>
</dbReference>
<reference evidence="13" key="1">
    <citation type="submission" date="2022-11" db="UniProtKB">
        <authorList>
            <consortium name="EnsemblMetazoa"/>
        </authorList>
    </citation>
    <scope>IDENTIFICATION</scope>
</reference>
<dbReference type="OMA" id="FRTACKK"/>
<feature type="region of interest" description="Disordered" evidence="10">
    <location>
        <begin position="343"/>
        <end position="363"/>
    </location>
</feature>
<dbReference type="KEGG" id="epa:110254385"/>
<dbReference type="InterPro" id="IPR000276">
    <property type="entry name" value="GPCR_Rhodpsn"/>
</dbReference>
<sequence length="363" mass="40629">MNDTECLIKEKSFPFIILAVLCSLSGLVAVFGNVLVLLAIYTTRSLRTTSNLFIASLAASDLLVGSIMDPILAVRTIRYSYLGKQALTDPHHPFKVAIDFLWIQAVVVTTFGLMAVSVDRYVAITKVFVYEAFFTTKHCIYLISIVWLFSFLLASLRLYVPVSNIGALWVAIAVISCGIPFSVTLYCYFGIFRAARKQLKRIVNETTTKTSKETRRLEEARHRKTAWTIGIVIALFFFLWFPSLVVAAVNLTLPDGCKKTYFAQTVWIWIEWIAYLSSAVNPWVYSMRSAEFRTACKLSLGLQRARVIPEEMISRSKARPSVIDNAGIPGVASINLSTNTLNGYPTSKRSDDKNSNYLLPPVS</sequence>
<keyword evidence="5 9" id="KW-0297">G-protein coupled receptor</keyword>
<evidence type="ECO:0000256" key="10">
    <source>
        <dbReference type="SAM" id="MobiDB-lite"/>
    </source>
</evidence>
<evidence type="ECO:0000313" key="14">
    <source>
        <dbReference type="Proteomes" id="UP000887567"/>
    </source>
</evidence>
<dbReference type="AlphaFoldDB" id="A0A913Y9M8"/>
<dbReference type="GO" id="GO:0005886">
    <property type="term" value="C:plasma membrane"/>
    <property type="evidence" value="ECO:0007669"/>
    <property type="project" value="UniProtKB-SubCell"/>
</dbReference>
<keyword evidence="14" id="KW-1185">Reference proteome</keyword>
<proteinExistence type="inferred from homology"/>
<evidence type="ECO:0000256" key="11">
    <source>
        <dbReference type="SAM" id="Phobius"/>
    </source>
</evidence>
<feature type="transmembrane region" description="Helical" evidence="11">
    <location>
        <begin position="12"/>
        <end position="40"/>
    </location>
</feature>
<dbReference type="Pfam" id="PF00001">
    <property type="entry name" value="7tm_1"/>
    <property type="match status" value="2"/>
</dbReference>
<feature type="transmembrane region" description="Helical" evidence="11">
    <location>
        <begin position="225"/>
        <end position="249"/>
    </location>
</feature>
<dbReference type="PRINTS" id="PR00237">
    <property type="entry name" value="GPCRRHODOPSN"/>
</dbReference>
<evidence type="ECO:0000256" key="3">
    <source>
        <dbReference type="ARBA" id="ARBA00022692"/>
    </source>
</evidence>
<comment type="subcellular location">
    <subcellularLocation>
        <location evidence="1">Cell membrane</location>
        <topology evidence="1">Multi-pass membrane protein</topology>
    </subcellularLocation>
</comment>
<dbReference type="GeneID" id="110254385"/>
<evidence type="ECO:0000259" key="12">
    <source>
        <dbReference type="PROSITE" id="PS50262"/>
    </source>
</evidence>
<keyword evidence="4 11" id="KW-1133">Transmembrane helix</keyword>
<dbReference type="OrthoDB" id="10042731at2759"/>